<dbReference type="RefSeq" id="XP_056068339.1">
    <property type="nucleotide sequence ID" value="XM_056216783.1"/>
</dbReference>
<dbReference type="AlphaFoldDB" id="A0A9W8XGT7"/>
<gene>
    <name evidence="2" type="ORF">N0V89_008024</name>
</gene>
<evidence type="ECO:0000313" key="2">
    <source>
        <dbReference type="EMBL" id="KAJ4349409.1"/>
    </source>
</evidence>
<reference evidence="2" key="1">
    <citation type="submission" date="2022-10" db="EMBL/GenBank/DDBJ databases">
        <title>Tapping the CABI collections for fungal endophytes: first genome assemblies for Collariella, Neodidymelliopsis, Ascochyta clinopodiicola, Didymella pomorum, Didymosphaeria variabile, Neocosmospora piperis and Neocucurbitaria cava.</title>
        <authorList>
            <person name="Hill R."/>
        </authorList>
    </citation>
    <scope>NUCLEOTIDE SEQUENCE</scope>
    <source>
        <strain evidence="2">IMI 356815</strain>
    </source>
</reference>
<dbReference type="GeneID" id="80911554"/>
<protein>
    <submittedName>
        <fullName evidence="2">Uncharacterized protein</fullName>
    </submittedName>
</protein>
<keyword evidence="3" id="KW-1185">Reference proteome</keyword>
<evidence type="ECO:0000256" key="1">
    <source>
        <dbReference type="SAM" id="MobiDB-lite"/>
    </source>
</evidence>
<dbReference type="Proteomes" id="UP001140513">
    <property type="component" value="Unassembled WGS sequence"/>
</dbReference>
<evidence type="ECO:0000313" key="3">
    <source>
        <dbReference type="Proteomes" id="UP001140513"/>
    </source>
</evidence>
<sequence length="109" mass="11853">MANENSPNTAPPTSDGANVSEQSSNQPLPLPEPPTDSKATELNVSTGTAVKLDHLGPMVVNRDGTLSRISNWEQMTEIERQNTLRILGKRNQLRMETLKAAEDAKPSSE</sequence>
<comment type="caution">
    <text evidence="2">The sequence shown here is derived from an EMBL/GenBank/DDBJ whole genome shotgun (WGS) entry which is preliminary data.</text>
</comment>
<proteinExistence type="predicted"/>
<name>A0A9W8XGT7_9PLEO</name>
<dbReference type="PANTHER" id="PTHR39474:SF1">
    <property type="entry name" value="FUNGAL SPECIFIC TRANSCRIPTION FACTOR"/>
    <property type="match status" value="1"/>
</dbReference>
<accession>A0A9W8XGT7</accession>
<dbReference type="PANTHER" id="PTHR39474">
    <property type="entry name" value="UNNAMED PRODUCT"/>
    <property type="match status" value="1"/>
</dbReference>
<feature type="compositionally biased region" description="Polar residues" evidence="1">
    <location>
        <begin position="1"/>
        <end position="27"/>
    </location>
</feature>
<dbReference type="EMBL" id="JAPEUX010000006">
    <property type="protein sequence ID" value="KAJ4349409.1"/>
    <property type="molecule type" value="Genomic_DNA"/>
</dbReference>
<organism evidence="2 3">
    <name type="scientific">Didymosphaeria variabile</name>
    <dbReference type="NCBI Taxonomy" id="1932322"/>
    <lineage>
        <taxon>Eukaryota</taxon>
        <taxon>Fungi</taxon>
        <taxon>Dikarya</taxon>
        <taxon>Ascomycota</taxon>
        <taxon>Pezizomycotina</taxon>
        <taxon>Dothideomycetes</taxon>
        <taxon>Pleosporomycetidae</taxon>
        <taxon>Pleosporales</taxon>
        <taxon>Massarineae</taxon>
        <taxon>Didymosphaeriaceae</taxon>
        <taxon>Didymosphaeria</taxon>
    </lineage>
</organism>
<dbReference type="OrthoDB" id="4590138at2759"/>
<feature type="region of interest" description="Disordered" evidence="1">
    <location>
        <begin position="1"/>
        <end position="41"/>
    </location>
</feature>